<dbReference type="CDD" id="cd06093">
    <property type="entry name" value="PX_domain"/>
    <property type="match status" value="1"/>
</dbReference>
<evidence type="ECO:0000313" key="3">
    <source>
        <dbReference type="Proteomes" id="UP000030745"/>
    </source>
</evidence>
<gene>
    <name evidence="2" type="ORF">SPRG_10944</name>
</gene>
<dbReference type="InterPro" id="IPR036871">
    <property type="entry name" value="PX_dom_sf"/>
</dbReference>
<evidence type="ECO:0008006" key="4">
    <source>
        <dbReference type="Google" id="ProtNLM"/>
    </source>
</evidence>
<dbReference type="OrthoDB" id="79705at2759"/>
<organism evidence="2 3">
    <name type="scientific">Saprolegnia parasitica (strain CBS 223.65)</name>
    <dbReference type="NCBI Taxonomy" id="695850"/>
    <lineage>
        <taxon>Eukaryota</taxon>
        <taxon>Sar</taxon>
        <taxon>Stramenopiles</taxon>
        <taxon>Oomycota</taxon>
        <taxon>Saprolegniomycetes</taxon>
        <taxon>Saprolegniales</taxon>
        <taxon>Saprolegniaceae</taxon>
        <taxon>Saprolegnia</taxon>
    </lineage>
</organism>
<feature type="region of interest" description="Disordered" evidence="1">
    <location>
        <begin position="155"/>
        <end position="204"/>
    </location>
</feature>
<dbReference type="VEuPathDB" id="FungiDB:SPRG_10944"/>
<dbReference type="AlphaFoldDB" id="A0A067BZ57"/>
<proteinExistence type="predicted"/>
<protein>
    <recommendedName>
        <fullName evidence="4">PX domain-containing protein</fullName>
    </recommendedName>
</protein>
<reference evidence="2 3" key="1">
    <citation type="journal article" date="2013" name="PLoS Genet.">
        <title>Distinctive expansion of potential virulence genes in the genome of the oomycete fish pathogen Saprolegnia parasitica.</title>
        <authorList>
            <person name="Jiang R.H."/>
            <person name="de Bruijn I."/>
            <person name="Haas B.J."/>
            <person name="Belmonte R."/>
            <person name="Lobach L."/>
            <person name="Christie J."/>
            <person name="van den Ackerveken G."/>
            <person name="Bottin A."/>
            <person name="Bulone V."/>
            <person name="Diaz-Moreno S.M."/>
            <person name="Dumas B."/>
            <person name="Fan L."/>
            <person name="Gaulin E."/>
            <person name="Govers F."/>
            <person name="Grenville-Briggs L.J."/>
            <person name="Horner N.R."/>
            <person name="Levin J.Z."/>
            <person name="Mammella M."/>
            <person name="Meijer H.J."/>
            <person name="Morris P."/>
            <person name="Nusbaum C."/>
            <person name="Oome S."/>
            <person name="Phillips A.J."/>
            <person name="van Rooyen D."/>
            <person name="Rzeszutek E."/>
            <person name="Saraiva M."/>
            <person name="Secombes C.J."/>
            <person name="Seidl M.F."/>
            <person name="Snel B."/>
            <person name="Stassen J.H."/>
            <person name="Sykes S."/>
            <person name="Tripathy S."/>
            <person name="van den Berg H."/>
            <person name="Vega-Arreguin J.C."/>
            <person name="Wawra S."/>
            <person name="Young S.K."/>
            <person name="Zeng Q."/>
            <person name="Dieguez-Uribeondo J."/>
            <person name="Russ C."/>
            <person name="Tyler B.M."/>
            <person name="van West P."/>
        </authorList>
    </citation>
    <scope>NUCLEOTIDE SEQUENCE [LARGE SCALE GENOMIC DNA]</scope>
    <source>
        <strain evidence="2 3">CBS 223.65</strain>
    </source>
</reference>
<dbReference type="Proteomes" id="UP000030745">
    <property type="component" value="Unassembled WGS sequence"/>
</dbReference>
<dbReference type="OMA" id="WQQHETT"/>
<dbReference type="GO" id="GO:0035091">
    <property type="term" value="F:phosphatidylinositol binding"/>
    <property type="evidence" value="ECO:0007669"/>
    <property type="project" value="InterPro"/>
</dbReference>
<feature type="compositionally biased region" description="Polar residues" evidence="1">
    <location>
        <begin position="178"/>
        <end position="189"/>
    </location>
</feature>
<keyword evidence="3" id="KW-1185">Reference proteome</keyword>
<dbReference type="EMBL" id="KK583274">
    <property type="protein sequence ID" value="KDO22125.1"/>
    <property type="molecule type" value="Genomic_DNA"/>
</dbReference>
<dbReference type="GeneID" id="24133027"/>
<accession>A0A067BZ57</accession>
<evidence type="ECO:0000313" key="2">
    <source>
        <dbReference type="EMBL" id="KDO22125.1"/>
    </source>
</evidence>
<dbReference type="RefSeq" id="XP_012207164.1">
    <property type="nucleotide sequence ID" value="XM_012351774.1"/>
</dbReference>
<dbReference type="KEGG" id="spar:SPRG_10944"/>
<evidence type="ECO:0000256" key="1">
    <source>
        <dbReference type="SAM" id="MobiDB-lite"/>
    </source>
</evidence>
<sequence>MALNQLLHRKSRLTRRRASSIRTMRNVEVPRYEVLRSSKTTVYITTVDNGTDYWELPIRYSKYHDFFTTLCKTDKKWVAKLPFPEKSFGFGKDSPDFRRRQLDLFMRQLNALFTSLSAEGQDVVMDFLEAKHHVYHYEREASIYDHYDDEKASRRGYKSSVASDTDCEDNASEHNNLDGLSSPSFPDRTSSLHHVRSSSLHSSSHCSSIHEEEVKLPPIVEPVPTPVAPTPVVAPVVAPTPTVVVATPAPKPKLHTLVSQVEGYAPMGPSAAPIWQQHETTLSTYTRPAHLNPVVVKTWGVLYPTLFPQQVGGAPKPLAATTASD</sequence>
<dbReference type="SUPFAM" id="SSF64268">
    <property type="entry name" value="PX domain"/>
    <property type="match status" value="1"/>
</dbReference>
<dbReference type="Gene3D" id="3.30.1520.10">
    <property type="entry name" value="Phox-like domain"/>
    <property type="match status" value="1"/>
</dbReference>
<name>A0A067BZ57_SAPPC</name>